<dbReference type="PANTHER" id="PTHR46890:SF48">
    <property type="entry name" value="RNA-DIRECTED DNA POLYMERASE"/>
    <property type="match status" value="1"/>
</dbReference>
<accession>A0A2N9GKB2</accession>
<dbReference type="CDD" id="cd01650">
    <property type="entry name" value="RT_nLTR_like"/>
    <property type="match status" value="1"/>
</dbReference>
<dbReference type="EMBL" id="OIVN01002002">
    <property type="protein sequence ID" value="SPC99741.1"/>
    <property type="molecule type" value="Genomic_DNA"/>
</dbReference>
<dbReference type="InterPro" id="IPR000477">
    <property type="entry name" value="RT_dom"/>
</dbReference>
<dbReference type="PROSITE" id="PS50878">
    <property type="entry name" value="RT_POL"/>
    <property type="match status" value="1"/>
</dbReference>
<evidence type="ECO:0000313" key="2">
    <source>
        <dbReference type="EMBL" id="SPC99741.1"/>
    </source>
</evidence>
<dbReference type="AlphaFoldDB" id="A0A2N9GKB2"/>
<dbReference type="PANTHER" id="PTHR46890">
    <property type="entry name" value="NON-LTR RETROLELEMENT REVERSE TRANSCRIPTASE-LIKE PROTEIN-RELATED"/>
    <property type="match status" value="1"/>
</dbReference>
<evidence type="ECO:0000259" key="1">
    <source>
        <dbReference type="PROSITE" id="PS50878"/>
    </source>
</evidence>
<dbReference type="InterPro" id="IPR052343">
    <property type="entry name" value="Retrotransposon-Effector_Assoc"/>
</dbReference>
<sequence length="520" mass="58997">MLKQQNHKFIALIPKVEGASSIKQFRPISLCNVTYKIISKIIASRLKLLLPKVVSPWKGAFVPGRVIQDNSIIAHEVINAMKKSKSKHGFMALKMDMEKAYDRMEWSYLLKVMKCLGFNDKWIALVRECISTSSFSMMVNGSPHGMFFPSRGLRQDNSLSPFLFVLGSEVLSGILIKAKAGGKFKGFQLAQAYPRISYLLFADDLIIFSRDLEEDAKAIKDCLDQYQLWPTLCIDKSKRNTLDYVVEKVTKRVQGWKQSLLSHSSRTCFIKAVAAAAPIYAMSSLLFPKNICSKIDALLSDFWWVNGFKPTPRVEGVPGNLWIFDLILENPRRWNKDKVGEFLDHFSAEQVCRIQLSQNLHEDKLMWHPSSTDWVKLIIKPPPHLGIQKAEERNFTLFAAICCDLIWMKRNEAIRSSVAVDAKALVDQIGQAYQTHRLAWSYKASSQSRIGNWSPPPPPCVKINFDVSIGKNWACAAVSANEIASVRWVLFRHCERPSNPFISRGPPRGSLSFLSLLNER</sequence>
<dbReference type="Pfam" id="PF00078">
    <property type="entry name" value="RVT_1"/>
    <property type="match status" value="1"/>
</dbReference>
<gene>
    <name evidence="2" type="ORF">FSB_LOCUS27623</name>
</gene>
<name>A0A2N9GKB2_FAGSY</name>
<dbReference type="SUPFAM" id="SSF56672">
    <property type="entry name" value="DNA/RNA polymerases"/>
    <property type="match status" value="1"/>
</dbReference>
<reference evidence="2" key="1">
    <citation type="submission" date="2018-02" db="EMBL/GenBank/DDBJ databases">
        <authorList>
            <person name="Cohen D.B."/>
            <person name="Kent A.D."/>
        </authorList>
    </citation>
    <scope>NUCLEOTIDE SEQUENCE</scope>
</reference>
<feature type="domain" description="Reverse transcriptase" evidence="1">
    <location>
        <begin position="1"/>
        <end position="261"/>
    </location>
</feature>
<proteinExistence type="predicted"/>
<protein>
    <recommendedName>
        <fullName evidence="1">Reverse transcriptase domain-containing protein</fullName>
    </recommendedName>
</protein>
<organism evidence="2">
    <name type="scientific">Fagus sylvatica</name>
    <name type="common">Beechnut</name>
    <dbReference type="NCBI Taxonomy" id="28930"/>
    <lineage>
        <taxon>Eukaryota</taxon>
        <taxon>Viridiplantae</taxon>
        <taxon>Streptophyta</taxon>
        <taxon>Embryophyta</taxon>
        <taxon>Tracheophyta</taxon>
        <taxon>Spermatophyta</taxon>
        <taxon>Magnoliopsida</taxon>
        <taxon>eudicotyledons</taxon>
        <taxon>Gunneridae</taxon>
        <taxon>Pentapetalae</taxon>
        <taxon>rosids</taxon>
        <taxon>fabids</taxon>
        <taxon>Fagales</taxon>
        <taxon>Fagaceae</taxon>
        <taxon>Fagus</taxon>
    </lineage>
</organism>
<dbReference type="InterPro" id="IPR043502">
    <property type="entry name" value="DNA/RNA_pol_sf"/>
</dbReference>